<organism evidence="1 2">
    <name type="scientific">Bradyrhizobium japonicum</name>
    <dbReference type="NCBI Taxonomy" id="375"/>
    <lineage>
        <taxon>Bacteria</taxon>
        <taxon>Pseudomonadati</taxon>
        <taxon>Pseudomonadota</taxon>
        <taxon>Alphaproteobacteria</taxon>
        <taxon>Hyphomicrobiales</taxon>
        <taxon>Nitrobacteraceae</taxon>
        <taxon>Bradyrhizobium</taxon>
    </lineage>
</organism>
<reference evidence="1 2" key="1">
    <citation type="submission" date="2014-09" db="EMBL/GenBank/DDBJ databases">
        <title>Draft genome of Bradyrhizobium japonicum Is-34.</title>
        <authorList>
            <person name="Tsurumaru H."/>
            <person name="Yamakawa T."/>
            <person name="Hashimoto S."/>
            <person name="Okizaki K."/>
            <person name="Kanesaki Y."/>
            <person name="Yoshikawa H."/>
            <person name="Yajima S."/>
        </authorList>
    </citation>
    <scope>NUCLEOTIDE SEQUENCE [LARGE SCALE GENOMIC DNA]</scope>
    <source>
        <strain evidence="1 2">Is-34</strain>
    </source>
</reference>
<evidence type="ECO:0000313" key="1">
    <source>
        <dbReference type="EMBL" id="KGT72712.1"/>
    </source>
</evidence>
<sequence>CFQCIVGVDQSQIHFFQNAWQHSRFHFFKLQVFLVFHDIFHGTTDAYAVFQLDYAMFLQKGERASVVGWIIWKCNGCSFS</sequence>
<accession>A0A0A3XE54</accession>
<proteinExistence type="predicted"/>
<comment type="caution">
    <text evidence="1">The sequence shown here is derived from an EMBL/GenBank/DDBJ whole genome shotgun (WGS) entry which is preliminary data.</text>
</comment>
<feature type="non-terminal residue" evidence="1">
    <location>
        <position position="1"/>
    </location>
</feature>
<dbReference type="EMBL" id="JRPN01000226">
    <property type="protein sequence ID" value="KGT72712.1"/>
    <property type="molecule type" value="Genomic_DNA"/>
</dbReference>
<dbReference type="AlphaFoldDB" id="A0A0A3XE54"/>
<dbReference type="Proteomes" id="UP000030377">
    <property type="component" value="Unassembled WGS sequence"/>
</dbReference>
<name>A0A0A3XE54_BRAJP</name>
<protein>
    <submittedName>
        <fullName evidence="1">Uncharacterized protein</fullName>
    </submittedName>
</protein>
<gene>
    <name evidence="1" type="ORF">MA20_48655</name>
</gene>
<evidence type="ECO:0000313" key="2">
    <source>
        <dbReference type="Proteomes" id="UP000030377"/>
    </source>
</evidence>